<accession>A0ABV6ZIC3</accession>
<comment type="caution">
    <text evidence="1">The sequence shown here is derived from an EMBL/GenBank/DDBJ whole genome shotgun (WGS) entry which is preliminary data.</text>
</comment>
<sequence>MSSIIKRKICIRNETENEIRVVIEPYWEERSLSPNNKIHIDLRLHEHVDMNDQISISHYNDAIVLFQDGDIDMEFSDTPENEKWKP</sequence>
<reference evidence="1 2" key="1">
    <citation type="submission" date="2024-09" db="EMBL/GenBank/DDBJ databases">
        <title>Description of Labrys sedimenti sp. nov., isolated from a diclofenac-degrading enrichment culture, and genome-based reclassification of Labrys portucalensis as a later heterotypic synonym of Labrys neptuniae.</title>
        <authorList>
            <person name="Tancsics A."/>
            <person name="Csepanyi A."/>
        </authorList>
    </citation>
    <scope>NUCLEOTIDE SEQUENCE [LARGE SCALE GENOMIC DNA]</scope>
    <source>
        <strain evidence="1 2">LMG 23412</strain>
    </source>
</reference>
<name>A0ABV6ZIC3_9HYPH</name>
<dbReference type="Proteomes" id="UP001595190">
    <property type="component" value="Unassembled WGS sequence"/>
</dbReference>
<dbReference type="EMBL" id="JBHGPK010000008">
    <property type="protein sequence ID" value="MFC2251947.1"/>
    <property type="molecule type" value="Genomic_DNA"/>
</dbReference>
<gene>
    <name evidence="1" type="ORF">ACETRX_20095</name>
</gene>
<dbReference type="RefSeq" id="WP_394312494.1">
    <property type="nucleotide sequence ID" value="NZ_JBHGPK010000008.1"/>
</dbReference>
<evidence type="ECO:0000313" key="2">
    <source>
        <dbReference type="Proteomes" id="UP001595190"/>
    </source>
</evidence>
<organism evidence="1 2">
    <name type="scientific">Labrys neptuniae</name>
    <dbReference type="NCBI Taxonomy" id="376174"/>
    <lineage>
        <taxon>Bacteria</taxon>
        <taxon>Pseudomonadati</taxon>
        <taxon>Pseudomonadota</taxon>
        <taxon>Alphaproteobacteria</taxon>
        <taxon>Hyphomicrobiales</taxon>
        <taxon>Xanthobacteraceae</taxon>
        <taxon>Labrys</taxon>
    </lineage>
</organism>
<proteinExistence type="predicted"/>
<evidence type="ECO:0000313" key="1">
    <source>
        <dbReference type="EMBL" id="MFC2251947.1"/>
    </source>
</evidence>
<protein>
    <submittedName>
        <fullName evidence="1">Uncharacterized protein</fullName>
    </submittedName>
</protein>